<dbReference type="Proteomes" id="UP000247973">
    <property type="component" value="Unassembled WGS sequence"/>
</dbReference>
<accession>A0A2V3PSV1</accession>
<reference evidence="1 2" key="1">
    <citation type="submission" date="2018-03" db="EMBL/GenBank/DDBJ databases">
        <title>Genomic Encyclopedia of Archaeal and Bacterial Type Strains, Phase II (KMG-II): from individual species to whole genera.</title>
        <authorList>
            <person name="Goeker M."/>
        </authorList>
    </citation>
    <scope>NUCLEOTIDE SEQUENCE [LARGE SCALE GENOMIC DNA]</scope>
    <source>
        <strain evidence="1 2">DSM 100214</strain>
    </source>
</reference>
<dbReference type="RefSeq" id="WP_110309824.1">
    <property type="nucleotide sequence ID" value="NZ_QICL01000004.1"/>
</dbReference>
<dbReference type="AlphaFoldDB" id="A0A2V3PSV1"/>
<name>A0A2V3PSV1_9BACT</name>
<gene>
    <name evidence="1" type="ORF">CLV62_104130</name>
</gene>
<dbReference type="EMBL" id="QICL01000004">
    <property type="protein sequence ID" value="PXV66869.1"/>
    <property type="molecule type" value="Genomic_DNA"/>
</dbReference>
<comment type="caution">
    <text evidence="1">The sequence shown here is derived from an EMBL/GenBank/DDBJ whole genome shotgun (WGS) entry which is preliminary data.</text>
</comment>
<proteinExistence type="predicted"/>
<evidence type="ECO:0000313" key="1">
    <source>
        <dbReference type="EMBL" id="PXV66869.1"/>
    </source>
</evidence>
<dbReference type="OrthoDB" id="1034799at2"/>
<sequence length="131" mass="14651">MNRNFDIEKIEDVLANAVKAGIVTQKVFKGQRPNVDANMSDFAVVSVVTRVTDRGALGRCTCRIELFAKNLSNGEKNGTKLSLMYNKLTDIFPIQDNTYLFDIYPVTIPLGNDDYGYNVIAIQFATHIKTL</sequence>
<evidence type="ECO:0008006" key="3">
    <source>
        <dbReference type="Google" id="ProtNLM"/>
    </source>
</evidence>
<protein>
    <recommendedName>
        <fullName evidence="3">Minor capsid protein</fullName>
    </recommendedName>
</protein>
<keyword evidence="2" id="KW-1185">Reference proteome</keyword>
<evidence type="ECO:0000313" key="2">
    <source>
        <dbReference type="Proteomes" id="UP000247973"/>
    </source>
</evidence>
<organism evidence="1 2">
    <name type="scientific">Dysgonomonas alginatilytica</name>
    <dbReference type="NCBI Taxonomy" id="1605892"/>
    <lineage>
        <taxon>Bacteria</taxon>
        <taxon>Pseudomonadati</taxon>
        <taxon>Bacteroidota</taxon>
        <taxon>Bacteroidia</taxon>
        <taxon>Bacteroidales</taxon>
        <taxon>Dysgonomonadaceae</taxon>
        <taxon>Dysgonomonas</taxon>
    </lineage>
</organism>